<proteinExistence type="predicted"/>
<accession>A0A9W2YD76</accession>
<dbReference type="OMA" id="LESNACD"/>
<dbReference type="OrthoDB" id="10037120at2759"/>
<dbReference type="GeneID" id="106054887"/>
<evidence type="ECO:0000313" key="3">
    <source>
        <dbReference type="Proteomes" id="UP001165740"/>
    </source>
</evidence>
<sequence>MGRKSKSSVTVYQPDLDGDNGEDGEADLTMDDVEVSQLTSGTTSSRNTSPQNHEVETLSDPFLHTNDMLSIFDGPGKFRMYYSAYLCCAQKDLSSFGLPFHAMLEKIGFKIFLPPRDLVITGPMYENMARALEERCNGKIIIVLSCNYLDSEECLFLTYFARVLDPDARYRNLIPVQIDKEIGDVPSVLKGMSIIRYNQAFRLGWLKQKLIDAIAA</sequence>
<dbReference type="SUPFAM" id="SSF52200">
    <property type="entry name" value="Toll/Interleukin receptor TIR domain"/>
    <property type="match status" value="1"/>
</dbReference>
<keyword evidence="3" id="KW-1185">Reference proteome</keyword>
<organism evidence="3 4">
    <name type="scientific">Biomphalaria glabrata</name>
    <name type="common">Bloodfluke planorb</name>
    <name type="synonym">Freshwater snail</name>
    <dbReference type="NCBI Taxonomy" id="6526"/>
    <lineage>
        <taxon>Eukaryota</taxon>
        <taxon>Metazoa</taxon>
        <taxon>Spiralia</taxon>
        <taxon>Lophotrochozoa</taxon>
        <taxon>Mollusca</taxon>
        <taxon>Gastropoda</taxon>
        <taxon>Heterobranchia</taxon>
        <taxon>Euthyneura</taxon>
        <taxon>Panpulmonata</taxon>
        <taxon>Hygrophila</taxon>
        <taxon>Lymnaeoidea</taxon>
        <taxon>Planorbidae</taxon>
        <taxon>Biomphalaria</taxon>
    </lineage>
</organism>
<dbReference type="InterPro" id="IPR035897">
    <property type="entry name" value="Toll_tir_struct_dom_sf"/>
</dbReference>
<dbReference type="PROSITE" id="PS50104">
    <property type="entry name" value="TIR"/>
    <property type="match status" value="1"/>
</dbReference>
<dbReference type="GO" id="GO:0007165">
    <property type="term" value="P:signal transduction"/>
    <property type="evidence" value="ECO:0007669"/>
    <property type="project" value="InterPro"/>
</dbReference>
<dbReference type="Gene3D" id="3.40.50.10140">
    <property type="entry name" value="Toll/interleukin-1 receptor homology (TIR) domain"/>
    <property type="match status" value="1"/>
</dbReference>
<feature type="compositionally biased region" description="Acidic residues" evidence="1">
    <location>
        <begin position="16"/>
        <end position="30"/>
    </location>
</feature>
<gene>
    <name evidence="4" type="primary">LOC106054887</name>
</gene>
<dbReference type="Pfam" id="PF13676">
    <property type="entry name" value="TIR_2"/>
    <property type="match status" value="1"/>
</dbReference>
<evidence type="ECO:0000313" key="4">
    <source>
        <dbReference type="RefSeq" id="XP_055860651.1"/>
    </source>
</evidence>
<feature type="domain" description="TIR" evidence="2">
    <location>
        <begin position="80"/>
        <end position="214"/>
    </location>
</feature>
<reference evidence="4" key="1">
    <citation type="submission" date="2025-08" db="UniProtKB">
        <authorList>
            <consortium name="RefSeq"/>
        </authorList>
    </citation>
    <scope>IDENTIFICATION</scope>
</reference>
<protein>
    <submittedName>
        <fullName evidence="4">Myeloid differentiation primary response protein MyD88-like isoform X1</fullName>
    </submittedName>
</protein>
<dbReference type="AlphaFoldDB" id="A0A9W2YD76"/>
<dbReference type="Proteomes" id="UP001165740">
    <property type="component" value="Chromosome 11"/>
</dbReference>
<name>A0A9W2YD76_BIOGL</name>
<evidence type="ECO:0000259" key="2">
    <source>
        <dbReference type="PROSITE" id="PS50104"/>
    </source>
</evidence>
<dbReference type="RefSeq" id="XP_055860651.1">
    <property type="nucleotide sequence ID" value="XM_056004676.1"/>
</dbReference>
<evidence type="ECO:0000256" key="1">
    <source>
        <dbReference type="SAM" id="MobiDB-lite"/>
    </source>
</evidence>
<dbReference type="InterPro" id="IPR000157">
    <property type="entry name" value="TIR_dom"/>
</dbReference>
<feature type="region of interest" description="Disordered" evidence="1">
    <location>
        <begin position="1"/>
        <end position="30"/>
    </location>
</feature>